<dbReference type="Gene3D" id="3.40.960.10">
    <property type="entry name" value="VSR Endonuclease"/>
    <property type="match status" value="1"/>
</dbReference>
<name>A0A098MD34_9BACL</name>
<evidence type="ECO:0008006" key="3">
    <source>
        <dbReference type="Google" id="ProtNLM"/>
    </source>
</evidence>
<dbReference type="InterPro" id="IPR036390">
    <property type="entry name" value="WH_DNA-bd_sf"/>
</dbReference>
<dbReference type="eggNOG" id="COG1974">
    <property type="taxonomic scope" value="Bacteria"/>
</dbReference>
<dbReference type="EMBL" id="JQCR01000002">
    <property type="protein sequence ID" value="KGE20480.1"/>
    <property type="molecule type" value="Genomic_DNA"/>
</dbReference>
<reference evidence="1 2" key="1">
    <citation type="submission" date="2014-08" db="EMBL/GenBank/DDBJ databases">
        <authorList>
            <person name="den Bakker H.C."/>
        </authorList>
    </citation>
    <scope>NUCLEOTIDE SEQUENCE [LARGE SCALE GENOMIC DNA]</scope>
    <source>
        <strain evidence="1 2">DSM 18334</strain>
    </source>
</reference>
<evidence type="ECO:0000313" key="2">
    <source>
        <dbReference type="Proteomes" id="UP000029734"/>
    </source>
</evidence>
<dbReference type="SUPFAM" id="SSF46785">
    <property type="entry name" value="Winged helix' DNA-binding domain"/>
    <property type="match status" value="1"/>
</dbReference>
<dbReference type="AlphaFoldDB" id="A0A098MD34"/>
<comment type="caution">
    <text evidence="1">The sequence shown here is derived from an EMBL/GenBank/DDBJ whole genome shotgun (WGS) entry which is preliminary data.</text>
</comment>
<evidence type="ECO:0000313" key="1">
    <source>
        <dbReference type="EMBL" id="KGE20480.1"/>
    </source>
</evidence>
<sequence length="221" mass="26565">MDFEQQHLLWMERHLNDRSGERKGRLLRGHQHAENLLLKNVWWPLFGNLDHLHPEYEVYDWNRKSQFLDFAYITPYGRFGLECDGFQSHIKDMDRERFSYSLNRDTFLTGMGWKIIHFSFDDVQKRPEICRMLLQMVIGPSYLRILSAESTSPLEKEVIRLAWNLGKPIRTKDIMVHYRVNFRTARKWLQGLVHKGMLQPLIKNKYTCYYEPVEGLAERLF</sequence>
<gene>
    <name evidence="1" type="ORF">PWYN_14875</name>
</gene>
<keyword evidence="2" id="KW-1185">Reference proteome</keyword>
<dbReference type="Proteomes" id="UP000029734">
    <property type="component" value="Unassembled WGS sequence"/>
</dbReference>
<dbReference type="RefSeq" id="WP_036652770.1">
    <property type="nucleotide sequence ID" value="NZ_JQCR01000002.1"/>
</dbReference>
<proteinExistence type="predicted"/>
<protein>
    <recommendedName>
        <fullName evidence="3">DUF559 domain-containing protein</fullName>
    </recommendedName>
</protein>
<accession>A0A098MD34</accession>
<organism evidence="1 2">
    <name type="scientific">Paenibacillus wynnii</name>
    <dbReference type="NCBI Taxonomy" id="268407"/>
    <lineage>
        <taxon>Bacteria</taxon>
        <taxon>Bacillati</taxon>
        <taxon>Bacillota</taxon>
        <taxon>Bacilli</taxon>
        <taxon>Bacillales</taxon>
        <taxon>Paenibacillaceae</taxon>
        <taxon>Paenibacillus</taxon>
    </lineage>
</organism>
<dbReference type="OrthoDB" id="2677830at2"/>
<reference evidence="1 2" key="2">
    <citation type="submission" date="2014-10" db="EMBL/GenBank/DDBJ databases">
        <title>Comparative genomics of the Paenibacillus odorifer group.</title>
        <authorList>
            <person name="Tsai Y.-C."/>
            <person name="Martin N."/>
            <person name="Korlach J."/>
            <person name="Wiedmann M."/>
        </authorList>
    </citation>
    <scope>NUCLEOTIDE SEQUENCE [LARGE SCALE GENOMIC DNA]</scope>
    <source>
        <strain evidence="1 2">DSM 18334</strain>
    </source>
</reference>
<dbReference type="STRING" id="268407.PWYN_14875"/>